<proteinExistence type="predicted"/>
<dbReference type="Proteomes" id="UP001576780">
    <property type="component" value="Unassembled WGS sequence"/>
</dbReference>
<accession>A0ABV4WD55</accession>
<name>A0ABV4WD55_9CYAN</name>
<evidence type="ECO:0000313" key="2">
    <source>
        <dbReference type="Proteomes" id="UP001576780"/>
    </source>
</evidence>
<dbReference type="EMBL" id="JBHFNT010000004">
    <property type="protein sequence ID" value="MFB2832916.1"/>
    <property type="molecule type" value="Genomic_DNA"/>
</dbReference>
<reference evidence="1 2" key="1">
    <citation type="submission" date="2024-09" db="EMBL/GenBank/DDBJ databases">
        <title>Floridaenema gen nov. (Aerosakkonemataceae, Aerosakkonematales ord. nov., Cyanobacteria) from benthic tropical and subtropical fresh waters, with the description of four new species.</title>
        <authorList>
            <person name="Moretto J.A."/>
            <person name="Berthold D.E."/>
            <person name="Lefler F.W."/>
            <person name="Huang I.-S."/>
            <person name="Laughinghouse H. IV."/>
        </authorList>
    </citation>
    <scope>NUCLEOTIDE SEQUENCE [LARGE SCALE GENOMIC DNA]</scope>
    <source>
        <strain evidence="1 2">BLCC-F167</strain>
    </source>
</reference>
<organism evidence="1 2">
    <name type="scientific">Floridaenema evergladense BLCC-F167</name>
    <dbReference type="NCBI Taxonomy" id="3153639"/>
    <lineage>
        <taxon>Bacteria</taxon>
        <taxon>Bacillati</taxon>
        <taxon>Cyanobacteriota</taxon>
        <taxon>Cyanophyceae</taxon>
        <taxon>Oscillatoriophycideae</taxon>
        <taxon>Aerosakkonematales</taxon>
        <taxon>Aerosakkonemataceae</taxon>
        <taxon>Floridanema</taxon>
        <taxon>Floridanema evergladense</taxon>
    </lineage>
</organism>
<keyword evidence="2" id="KW-1185">Reference proteome</keyword>
<evidence type="ECO:0000313" key="1">
    <source>
        <dbReference type="EMBL" id="MFB2832916.1"/>
    </source>
</evidence>
<dbReference type="RefSeq" id="WP_413275392.1">
    <property type="nucleotide sequence ID" value="NZ_JBHFNT010000004.1"/>
</dbReference>
<comment type="caution">
    <text evidence="1">The sequence shown here is derived from an EMBL/GenBank/DDBJ whole genome shotgun (WGS) entry which is preliminary data.</text>
</comment>
<gene>
    <name evidence="1" type="ORF">ACE1CA_00125</name>
</gene>
<protein>
    <submittedName>
        <fullName evidence="1">Uncharacterized protein</fullName>
    </submittedName>
</protein>
<sequence>MGVYKENYGKRTQLDVKWEPNPKFDGTRYLVLAELCELCTVNT</sequence>